<keyword evidence="4" id="KW-1185">Reference proteome</keyword>
<accession>A0ABW5HSR1</accession>
<dbReference type="Proteomes" id="UP001597542">
    <property type="component" value="Unassembled WGS sequence"/>
</dbReference>
<evidence type="ECO:0008006" key="5">
    <source>
        <dbReference type="Google" id="ProtNLM"/>
    </source>
</evidence>
<comment type="caution">
    <text evidence="3">The sequence shown here is derived from an EMBL/GenBank/DDBJ whole genome shotgun (WGS) entry which is preliminary data.</text>
</comment>
<protein>
    <recommendedName>
        <fullName evidence="5">DUF3137 domain-containing protein</fullName>
    </recommendedName>
</protein>
<feature type="transmembrane region" description="Helical" evidence="2">
    <location>
        <begin position="35"/>
        <end position="57"/>
    </location>
</feature>
<evidence type="ECO:0000313" key="3">
    <source>
        <dbReference type="EMBL" id="MFD2479878.1"/>
    </source>
</evidence>
<organism evidence="3 4">
    <name type="scientific">Amycolatopsis albidoflavus</name>
    <dbReference type="NCBI Taxonomy" id="102226"/>
    <lineage>
        <taxon>Bacteria</taxon>
        <taxon>Bacillati</taxon>
        <taxon>Actinomycetota</taxon>
        <taxon>Actinomycetes</taxon>
        <taxon>Pseudonocardiales</taxon>
        <taxon>Pseudonocardiaceae</taxon>
        <taxon>Amycolatopsis</taxon>
    </lineage>
</organism>
<keyword evidence="2" id="KW-0472">Membrane</keyword>
<sequence>MPFDDLDFSPFTDRIDPASARAYAVANGERPGADLAVGGCAVTGLSVLFFGFFSVFFGMMSGGFLTAGGLAPAGIGVAVVVFFLVSSGKGGRHGRDTSYRIMRFATVNGMGFRKKISDPGGAGTIFGVGLSRTSSDVVTLESPREIEVGQHAYYAGYRSGERHRWSYATTPLDAELPHLIVMTRATKGRPRLPGSDTTPGNPELHGPGADAFRVFGPIGRAKEIQALLDRTVFAPDLLPRLLERPLDVELVDGRLYLYSAAPLSTADPDTWRWILLLITDLAERLETRAAASS</sequence>
<evidence type="ECO:0000313" key="4">
    <source>
        <dbReference type="Proteomes" id="UP001597542"/>
    </source>
</evidence>
<keyword evidence="2" id="KW-1133">Transmembrane helix</keyword>
<evidence type="ECO:0000256" key="1">
    <source>
        <dbReference type="SAM" id="MobiDB-lite"/>
    </source>
</evidence>
<proteinExistence type="predicted"/>
<reference evidence="4" key="1">
    <citation type="journal article" date="2019" name="Int. J. Syst. Evol. Microbiol.">
        <title>The Global Catalogue of Microorganisms (GCM) 10K type strain sequencing project: providing services to taxonomists for standard genome sequencing and annotation.</title>
        <authorList>
            <consortium name="The Broad Institute Genomics Platform"/>
            <consortium name="The Broad Institute Genome Sequencing Center for Infectious Disease"/>
            <person name="Wu L."/>
            <person name="Ma J."/>
        </authorList>
    </citation>
    <scope>NUCLEOTIDE SEQUENCE [LARGE SCALE GENOMIC DNA]</scope>
    <source>
        <strain evidence="4">CGMCC 4.7638</strain>
    </source>
</reference>
<feature type="region of interest" description="Disordered" evidence="1">
    <location>
        <begin position="188"/>
        <end position="207"/>
    </location>
</feature>
<name>A0ABW5HSR1_9PSEU</name>
<feature type="transmembrane region" description="Helical" evidence="2">
    <location>
        <begin position="63"/>
        <end position="85"/>
    </location>
</feature>
<dbReference type="RefSeq" id="WP_344286999.1">
    <property type="nucleotide sequence ID" value="NZ_BAAAHV010000027.1"/>
</dbReference>
<gene>
    <name evidence="3" type="ORF">ACFSUT_06305</name>
</gene>
<evidence type="ECO:0000256" key="2">
    <source>
        <dbReference type="SAM" id="Phobius"/>
    </source>
</evidence>
<dbReference type="EMBL" id="JBHUKQ010000006">
    <property type="protein sequence ID" value="MFD2479878.1"/>
    <property type="molecule type" value="Genomic_DNA"/>
</dbReference>
<keyword evidence="2" id="KW-0812">Transmembrane</keyword>